<sequence length="54" mass="6593">MYSTLGLITKQLLCNFKIPFALIYTKISCYSIYLYFQNIEKENIIQEYFLNYDY</sequence>
<protein>
    <submittedName>
        <fullName evidence="1">Uncharacterized protein</fullName>
    </submittedName>
</protein>
<proteinExistence type="predicted"/>
<organism evidence="1 2">
    <name type="scientific">Moumouvirus goulette</name>
    <dbReference type="NCBI Taxonomy" id="1247379"/>
    <lineage>
        <taxon>Viruses</taxon>
        <taxon>Varidnaviria</taxon>
        <taxon>Bamfordvirae</taxon>
        <taxon>Nucleocytoviricota</taxon>
        <taxon>Megaviricetes</taxon>
        <taxon>Imitervirales</taxon>
        <taxon>Mimiviridae</taxon>
        <taxon>Megamimivirinae</taxon>
        <taxon>Moumouvirus</taxon>
        <taxon>Moumouvirus goulettemassiliense</taxon>
    </lineage>
</organism>
<reference evidence="1 2" key="1">
    <citation type="submission" date="2012-10" db="EMBL/GenBank/DDBJ databases">
        <title>Complete genome sequence of Moumouvirus goulette.</title>
        <authorList>
            <person name="Fournous G."/>
            <person name="Bougalmi M."/>
            <person name="Colson P."/>
        </authorList>
    </citation>
    <scope>NUCLEOTIDE SEQUENCE [LARGE SCALE GENOMIC DNA]</scope>
</reference>
<gene>
    <name evidence="1" type="ORF">glt_00183</name>
</gene>
<name>M1PW76_9VIRU</name>
<dbReference type="Proteomes" id="UP000241071">
    <property type="component" value="Segment"/>
</dbReference>
<evidence type="ECO:0000313" key="1">
    <source>
        <dbReference type="EMBL" id="AGF84992.1"/>
    </source>
</evidence>
<evidence type="ECO:0000313" key="2">
    <source>
        <dbReference type="Proteomes" id="UP000241071"/>
    </source>
</evidence>
<accession>M1PW76</accession>
<keyword evidence="2" id="KW-1185">Reference proteome</keyword>
<dbReference type="EMBL" id="KC008572">
    <property type="protein sequence ID" value="AGF84992.1"/>
    <property type="molecule type" value="Genomic_DNA"/>
</dbReference>